<dbReference type="GO" id="GO:0005739">
    <property type="term" value="C:mitochondrion"/>
    <property type="evidence" value="ECO:0007669"/>
    <property type="project" value="TreeGrafter"/>
</dbReference>
<feature type="region of interest" description="Disordered" evidence="3">
    <location>
        <begin position="65"/>
        <end position="92"/>
    </location>
</feature>
<proteinExistence type="inferred from homology"/>
<dbReference type="GeneID" id="37015746"/>
<sequence length="92" mass="9971">MNSCQSIRDDLASCLLASPCVQEQGKSAQDCLRNEKESLPLECQNIYKSYVACKRGMLDMRKRFRGNAPAATKRTNAPGGTSQVDSAAVDTA</sequence>
<reference evidence="4 5" key="1">
    <citation type="journal article" date="2018" name="Mol. Biol. Evol.">
        <title>Broad Genomic Sampling Reveals a Smut Pathogenic Ancestry of the Fungal Clade Ustilaginomycotina.</title>
        <authorList>
            <person name="Kijpornyongpan T."/>
            <person name="Mondo S.J."/>
            <person name="Barry K."/>
            <person name="Sandor L."/>
            <person name="Lee J."/>
            <person name="Lipzen A."/>
            <person name="Pangilinan J."/>
            <person name="LaButti K."/>
            <person name="Hainaut M."/>
            <person name="Henrissat B."/>
            <person name="Grigoriev I.V."/>
            <person name="Spatafora J.W."/>
            <person name="Aime M.C."/>
        </authorList>
    </citation>
    <scope>NUCLEOTIDE SEQUENCE [LARGE SCALE GENOMIC DNA]</scope>
    <source>
        <strain evidence="4 5">MCA 4718</strain>
    </source>
</reference>
<dbReference type="PANTHER" id="PTHR28627">
    <property type="entry name" value="CYTOCHROME C OXIDASE ASSEMBLY FACTOR 5"/>
    <property type="match status" value="1"/>
</dbReference>
<feature type="compositionally biased region" description="Polar residues" evidence="3">
    <location>
        <begin position="73"/>
        <end position="85"/>
    </location>
</feature>
<keyword evidence="2" id="KW-1015">Disulfide bond</keyword>
<dbReference type="STRING" id="1684307.A0A316UFR4"/>
<evidence type="ECO:0000256" key="1">
    <source>
        <dbReference type="ARBA" id="ARBA00007785"/>
    </source>
</evidence>
<evidence type="ECO:0000313" key="4">
    <source>
        <dbReference type="EMBL" id="PWN24167.1"/>
    </source>
</evidence>
<dbReference type="PANTHER" id="PTHR28627:SF1">
    <property type="entry name" value="CYTOCHROME C OXIDASE ASSEMBLY FACTOR 5"/>
    <property type="match status" value="1"/>
</dbReference>
<name>A0A316UFR4_9BASI</name>
<evidence type="ECO:0000256" key="2">
    <source>
        <dbReference type="ARBA" id="ARBA00023157"/>
    </source>
</evidence>
<dbReference type="AlphaFoldDB" id="A0A316UFR4"/>
<protein>
    <recommendedName>
        <fullName evidence="6">Cytochrome c oxidase assembly protein PET191</fullName>
    </recommendedName>
</protein>
<dbReference type="GO" id="GO:0033617">
    <property type="term" value="P:mitochondrial respiratory chain complex IV assembly"/>
    <property type="evidence" value="ECO:0007669"/>
    <property type="project" value="TreeGrafter"/>
</dbReference>
<comment type="similarity">
    <text evidence="1">Belongs to the PET191 family.</text>
</comment>
<dbReference type="OrthoDB" id="282149at2759"/>
<dbReference type="Proteomes" id="UP000245942">
    <property type="component" value="Unassembled WGS sequence"/>
</dbReference>
<evidence type="ECO:0000256" key="3">
    <source>
        <dbReference type="SAM" id="MobiDB-lite"/>
    </source>
</evidence>
<keyword evidence="5" id="KW-1185">Reference proteome</keyword>
<dbReference type="EMBL" id="KZ819321">
    <property type="protein sequence ID" value="PWN24167.1"/>
    <property type="molecule type" value="Genomic_DNA"/>
</dbReference>
<gene>
    <name evidence="4" type="ORF">BCV69DRAFT_296458</name>
</gene>
<dbReference type="InterPro" id="IPR018793">
    <property type="entry name" value="Cyt_c_oxidase_assmbl_Pet191"/>
</dbReference>
<organism evidence="4 5">
    <name type="scientific">Pseudomicrostroma glucosiphilum</name>
    <dbReference type="NCBI Taxonomy" id="1684307"/>
    <lineage>
        <taxon>Eukaryota</taxon>
        <taxon>Fungi</taxon>
        <taxon>Dikarya</taxon>
        <taxon>Basidiomycota</taxon>
        <taxon>Ustilaginomycotina</taxon>
        <taxon>Exobasidiomycetes</taxon>
        <taxon>Microstromatales</taxon>
        <taxon>Microstromatales incertae sedis</taxon>
        <taxon>Pseudomicrostroma</taxon>
    </lineage>
</organism>
<dbReference type="PROSITE" id="PS51808">
    <property type="entry name" value="CHCH"/>
    <property type="match status" value="1"/>
</dbReference>
<dbReference type="RefSeq" id="XP_025351327.1">
    <property type="nucleotide sequence ID" value="XM_025494012.1"/>
</dbReference>
<accession>A0A316UFR4</accession>
<evidence type="ECO:0000313" key="5">
    <source>
        <dbReference type="Proteomes" id="UP000245942"/>
    </source>
</evidence>
<dbReference type="Pfam" id="PF10203">
    <property type="entry name" value="Pet191_N"/>
    <property type="match status" value="1"/>
</dbReference>
<evidence type="ECO:0008006" key="6">
    <source>
        <dbReference type="Google" id="ProtNLM"/>
    </source>
</evidence>